<evidence type="ECO:0000256" key="1">
    <source>
        <dbReference type="ARBA" id="ARBA00022801"/>
    </source>
</evidence>
<keyword evidence="1" id="KW-0378">Hydrolase</keyword>
<dbReference type="Pfam" id="PF02274">
    <property type="entry name" value="ADI"/>
    <property type="match status" value="1"/>
</dbReference>
<dbReference type="EMBL" id="AUZZ01003906">
    <property type="protein sequence ID" value="EQD55637.1"/>
    <property type="molecule type" value="Genomic_DNA"/>
</dbReference>
<dbReference type="GO" id="GO:0019546">
    <property type="term" value="P:L-arginine deiminase pathway"/>
    <property type="evidence" value="ECO:0007669"/>
    <property type="project" value="TreeGrafter"/>
</dbReference>
<name>T1AET6_9ZZZZ</name>
<dbReference type="Gene3D" id="3.75.10.10">
    <property type="entry name" value="L-arginine/glycine Amidinotransferase, Chain A"/>
    <property type="match status" value="2"/>
</dbReference>
<dbReference type="PRINTS" id="PR01466">
    <property type="entry name" value="ARGDEIMINASE"/>
</dbReference>
<dbReference type="AlphaFoldDB" id="T1AET6"/>
<sequence length="429" mass="47794">MRGKIKAEWGHLAEVAVHKPGIEMFFGLLDPKASLYERIFSRHAARIEHDKLRTVLKEEFGVKVLRLDDTILNAADKSDRIRQSLIDSALTITKFGGSTGERKTIADIQTGYDTNQFLDMLILGPTMHSTGAKGIPLQHSSRISVNPLPNLYFMRDQQVTTDKGIFMSRMSSSKRRREPYVTKLFWDALGIPITDMARAPATIEGGDFMPMGDFALVGTGYRTNKEGVTQIMKHGLGFDEIGVVHQPQYPLMPGSMPDPMMDMHLDTYFNVAGSSTVVGSDMLLRRAMIDIYRKEAKGQYIKDKKTTTFYDYIKAKGFNIVDISLLEQMSYATNFLCIGDGKILAVESGKIIRSVLSTIAFKAEKNPKMYATLFAAVKKEYAKLRHSGQIFPANGDLCKNGIDVYTIDLKNLTGGYGGAHCMTAAVNRR</sequence>
<reference evidence="2" key="2">
    <citation type="journal article" date="2014" name="ISME J.">
        <title>Microbial stratification in low pH oxic and suboxic macroscopic growths along an acid mine drainage.</title>
        <authorList>
            <person name="Mendez-Garcia C."/>
            <person name="Mesa V."/>
            <person name="Sprenger R.R."/>
            <person name="Richter M."/>
            <person name="Diez M.S."/>
            <person name="Solano J."/>
            <person name="Bargiela R."/>
            <person name="Golyshina O.V."/>
            <person name="Manteca A."/>
            <person name="Ramos J.L."/>
            <person name="Gallego J.R."/>
            <person name="Llorente I."/>
            <person name="Martins Dos Santos V.A."/>
            <person name="Jensen O.N."/>
            <person name="Pelaez A.I."/>
            <person name="Sanchez J."/>
            <person name="Ferrer M."/>
        </authorList>
    </citation>
    <scope>NUCLEOTIDE SEQUENCE</scope>
</reference>
<proteinExistence type="predicted"/>
<dbReference type="PANTHER" id="PTHR47271:SF2">
    <property type="entry name" value="ARGININE DEIMINASE"/>
    <property type="match status" value="1"/>
</dbReference>
<reference evidence="2" key="1">
    <citation type="submission" date="2013-08" db="EMBL/GenBank/DDBJ databases">
        <authorList>
            <person name="Mendez C."/>
            <person name="Richter M."/>
            <person name="Ferrer M."/>
            <person name="Sanchez J."/>
        </authorList>
    </citation>
    <scope>NUCLEOTIDE SEQUENCE</scope>
</reference>
<dbReference type="GO" id="GO:0016990">
    <property type="term" value="F:arginine deiminase activity"/>
    <property type="evidence" value="ECO:0007669"/>
    <property type="project" value="InterPro"/>
</dbReference>
<gene>
    <name evidence="2" type="ORF">B2A_05604</name>
</gene>
<protein>
    <submittedName>
        <fullName evidence="2">Arginine deiminase</fullName>
    </submittedName>
</protein>
<comment type="caution">
    <text evidence="2">The sequence shown here is derived from an EMBL/GenBank/DDBJ whole genome shotgun (WGS) entry which is preliminary data.</text>
</comment>
<accession>T1AET6</accession>
<organism evidence="2">
    <name type="scientific">mine drainage metagenome</name>
    <dbReference type="NCBI Taxonomy" id="410659"/>
    <lineage>
        <taxon>unclassified sequences</taxon>
        <taxon>metagenomes</taxon>
        <taxon>ecological metagenomes</taxon>
    </lineage>
</organism>
<evidence type="ECO:0000313" key="2">
    <source>
        <dbReference type="EMBL" id="EQD55637.1"/>
    </source>
</evidence>
<dbReference type="PANTHER" id="PTHR47271">
    <property type="entry name" value="ARGININE DEIMINASE"/>
    <property type="match status" value="1"/>
</dbReference>
<dbReference type="SUPFAM" id="SSF55909">
    <property type="entry name" value="Pentein"/>
    <property type="match status" value="1"/>
</dbReference>
<dbReference type="InterPro" id="IPR003876">
    <property type="entry name" value="Arg_deiminase"/>
</dbReference>